<keyword evidence="3" id="KW-1185">Reference proteome</keyword>
<dbReference type="EMBL" id="CAJFCW020000002">
    <property type="protein sequence ID" value="CAG9092043.1"/>
    <property type="molecule type" value="Genomic_DNA"/>
</dbReference>
<evidence type="ECO:0000313" key="3">
    <source>
        <dbReference type="Proteomes" id="UP000614601"/>
    </source>
</evidence>
<keyword evidence="1" id="KW-0732">Signal</keyword>
<dbReference type="EMBL" id="CAJFDH010000002">
    <property type="protein sequence ID" value="CAD5210772.1"/>
    <property type="molecule type" value="Genomic_DNA"/>
</dbReference>
<evidence type="ECO:0000256" key="1">
    <source>
        <dbReference type="SAM" id="SignalP"/>
    </source>
</evidence>
<name>A0A811K5Z7_9BILA</name>
<feature type="chain" id="PRO_5035594621" evidence="1">
    <location>
        <begin position="17"/>
        <end position="102"/>
    </location>
</feature>
<sequence>MKLIVVVALLTVVVAGEGTQKEECEKGVALSIKALEPIVKDEKKRHETVELIRQHVKDACSKHNECDEPCYKNTFSCLDEQYNANTIVISGLKCCKGCPAMS</sequence>
<accession>A0A811K5Z7</accession>
<protein>
    <submittedName>
        <fullName evidence="2">Uncharacterized protein</fullName>
    </submittedName>
</protein>
<evidence type="ECO:0000313" key="2">
    <source>
        <dbReference type="EMBL" id="CAD5210772.1"/>
    </source>
</evidence>
<dbReference type="Proteomes" id="UP000614601">
    <property type="component" value="Unassembled WGS sequence"/>
</dbReference>
<dbReference type="AlphaFoldDB" id="A0A811K5Z7"/>
<comment type="caution">
    <text evidence="2">The sequence shown here is derived from an EMBL/GenBank/DDBJ whole genome shotgun (WGS) entry which is preliminary data.</text>
</comment>
<feature type="signal peptide" evidence="1">
    <location>
        <begin position="1"/>
        <end position="16"/>
    </location>
</feature>
<organism evidence="2 3">
    <name type="scientific">Bursaphelenchus okinawaensis</name>
    <dbReference type="NCBI Taxonomy" id="465554"/>
    <lineage>
        <taxon>Eukaryota</taxon>
        <taxon>Metazoa</taxon>
        <taxon>Ecdysozoa</taxon>
        <taxon>Nematoda</taxon>
        <taxon>Chromadorea</taxon>
        <taxon>Rhabditida</taxon>
        <taxon>Tylenchina</taxon>
        <taxon>Tylenchomorpha</taxon>
        <taxon>Aphelenchoidea</taxon>
        <taxon>Aphelenchoididae</taxon>
        <taxon>Bursaphelenchus</taxon>
    </lineage>
</organism>
<dbReference type="Proteomes" id="UP000783686">
    <property type="component" value="Unassembled WGS sequence"/>
</dbReference>
<gene>
    <name evidence="2" type="ORF">BOKJ2_LOCUS3361</name>
</gene>
<reference evidence="2" key="1">
    <citation type="submission" date="2020-09" db="EMBL/GenBank/DDBJ databases">
        <authorList>
            <person name="Kikuchi T."/>
        </authorList>
    </citation>
    <scope>NUCLEOTIDE SEQUENCE</scope>
    <source>
        <strain evidence="2">SH1</strain>
    </source>
</reference>
<proteinExistence type="predicted"/>